<keyword evidence="4" id="KW-1185">Reference proteome</keyword>
<dbReference type="Pfam" id="PF01471">
    <property type="entry name" value="PG_binding_1"/>
    <property type="match status" value="1"/>
</dbReference>
<sequence length="288" mass="31230">MTIDEMIAAGFRGRAEPLGRDDVAVMARAAGLDPAVLAAVLQVEAAGTGFDRSGRPTMLREPHVFFRCLDVAKRRQAQDAGLAWPVWRPGHYPASADQRYADLVAACAIDPVAALMSCSWGIGQTLGENWRLCGHASVVEMVECAMRSEAEQVGTMLAFIRARRLDVPLQAHDWARFARGYNGPAYRRHDYDGRLARAHAAALEQRPPQPEAALGDGVLRLGDKGELVRAMQMRLGDRGYAAGAADGWFGRITEQAVRAFQGEQRLVVDGKVGHKTAAALGLNFWPAG</sequence>
<dbReference type="EMBL" id="SNXY01000007">
    <property type="protein sequence ID" value="TDP85404.1"/>
    <property type="molecule type" value="Genomic_DNA"/>
</dbReference>
<dbReference type="SUPFAM" id="SSF47090">
    <property type="entry name" value="PGBD-like"/>
    <property type="match status" value="1"/>
</dbReference>
<dbReference type="InterPro" id="IPR024408">
    <property type="entry name" value="Muramidase"/>
</dbReference>
<organism evidence="3 4">
    <name type="scientific">Oharaeibacter diazotrophicus</name>
    <dbReference type="NCBI Taxonomy" id="1920512"/>
    <lineage>
        <taxon>Bacteria</taxon>
        <taxon>Pseudomonadati</taxon>
        <taxon>Pseudomonadota</taxon>
        <taxon>Alphaproteobacteria</taxon>
        <taxon>Hyphomicrobiales</taxon>
        <taxon>Pleomorphomonadaceae</taxon>
        <taxon>Oharaeibacter</taxon>
    </lineage>
</organism>
<dbReference type="InterPro" id="IPR036365">
    <property type="entry name" value="PGBD-like_sf"/>
</dbReference>
<evidence type="ECO:0000259" key="1">
    <source>
        <dbReference type="Pfam" id="PF01471"/>
    </source>
</evidence>
<name>A0A4R6RGN0_9HYPH</name>
<protein>
    <submittedName>
        <fullName evidence="3">Putative peptidoglycan binding protein</fullName>
    </submittedName>
</protein>
<accession>A0A4R6RGN0</accession>
<feature type="domain" description="Peptidoglycan binding-like" evidence="1">
    <location>
        <begin position="225"/>
        <end position="280"/>
    </location>
</feature>
<reference evidence="3 4" key="1">
    <citation type="submission" date="2019-03" db="EMBL/GenBank/DDBJ databases">
        <title>Genomic Encyclopedia of Type Strains, Phase IV (KMG-IV): sequencing the most valuable type-strain genomes for metagenomic binning, comparative biology and taxonomic classification.</title>
        <authorList>
            <person name="Goeker M."/>
        </authorList>
    </citation>
    <scope>NUCLEOTIDE SEQUENCE [LARGE SCALE GENOMIC DNA]</scope>
    <source>
        <strain evidence="3 4">DSM 102969</strain>
    </source>
</reference>
<gene>
    <name evidence="3" type="ORF">EDD54_2257</name>
</gene>
<dbReference type="InterPro" id="IPR036366">
    <property type="entry name" value="PGBDSf"/>
</dbReference>
<evidence type="ECO:0000313" key="3">
    <source>
        <dbReference type="EMBL" id="TDP85404.1"/>
    </source>
</evidence>
<dbReference type="RefSeq" id="WP_126541250.1">
    <property type="nucleotide sequence ID" value="NZ_BSPM01000004.1"/>
</dbReference>
<evidence type="ECO:0000313" key="4">
    <source>
        <dbReference type="Proteomes" id="UP000294547"/>
    </source>
</evidence>
<dbReference type="OrthoDB" id="1523598at2"/>
<proteinExistence type="predicted"/>
<dbReference type="Pfam" id="PF11860">
    <property type="entry name" value="Muramidase"/>
    <property type="match status" value="1"/>
</dbReference>
<dbReference type="Proteomes" id="UP000294547">
    <property type="component" value="Unassembled WGS sequence"/>
</dbReference>
<feature type="domain" description="N-acetylmuramidase" evidence="2">
    <location>
        <begin position="33"/>
        <end position="201"/>
    </location>
</feature>
<dbReference type="Gene3D" id="1.10.101.10">
    <property type="entry name" value="PGBD-like superfamily/PGBD"/>
    <property type="match status" value="1"/>
</dbReference>
<evidence type="ECO:0000259" key="2">
    <source>
        <dbReference type="Pfam" id="PF11860"/>
    </source>
</evidence>
<dbReference type="InterPro" id="IPR002477">
    <property type="entry name" value="Peptidoglycan-bd-like"/>
</dbReference>
<comment type="caution">
    <text evidence="3">The sequence shown here is derived from an EMBL/GenBank/DDBJ whole genome shotgun (WGS) entry which is preliminary data.</text>
</comment>
<dbReference type="AlphaFoldDB" id="A0A4R6RGN0"/>